<proteinExistence type="predicted"/>
<dbReference type="AlphaFoldDB" id="E8X514"/>
<accession>E8X514</accession>
<evidence type="ECO:0000259" key="3">
    <source>
        <dbReference type="Pfam" id="PF13372"/>
    </source>
</evidence>
<dbReference type="STRING" id="1198114.AciX9_0129"/>
<evidence type="ECO:0000256" key="2">
    <source>
        <dbReference type="SAM" id="SignalP"/>
    </source>
</evidence>
<dbReference type="PaxDb" id="1198114-AciX9_0129"/>
<evidence type="ECO:0000313" key="5">
    <source>
        <dbReference type="Proteomes" id="UP000000343"/>
    </source>
</evidence>
<feature type="compositionally biased region" description="Polar residues" evidence="1">
    <location>
        <begin position="40"/>
        <end position="50"/>
    </location>
</feature>
<name>E8X514_GRATM</name>
<protein>
    <recommendedName>
        <fullName evidence="3">Alginate export domain-containing protein</fullName>
    </recommendedName>
</protein>
<gene>
    <name evidence="4" type="ordered locus">AciX9_0129</name>
</gene>
<feature type="region of interest" description="Disordered" evidence="1">
    <location>
        <begin position="40"/>
        <end position="68"/>
    </location>
</feature>
<feature type="signal peptide" evidence="2">
    <location>
        <begin position="1"/>
        <end position="23"/>
    </location>
</feature>
<dbReference type="Pfam" id="PF13372">
    <property type="entry name" value="Alginate_exp"/>
    <property type="match status" value="1"/>
</dbReference>
<keyword evidence="5" id="KW-1185">Reference proteome</keyword>
<reference evidence="5" key="1">
    <citation type="submission" date="2011-01" db="EMBL/GenBank/DDBJ databases">
        <title>Complete sequence of chromosome of Acidobacterium sp. MP5ACTX9.</title>
        <authorList>
            <consortium name="US DOE Joint Genome Institute"/>
            <person name="Lucas S."/>
            <person name="Copeland A."/>
            <person name="Lapidus A."/>
            <person name="Cheng J.-F."/>
            <person name="Goodwin L."/>
            <person name="Pitluck S."/>
            <person name="Teshima H."/>
            <person name="Detter J.C."/>
            <person name="Han C."/>
            <person name="Tapia R."/>
            <person name="Land M."/>
            <person name="Hauser L."/>
            <person name="Kyrpides N."/>
            <person name="Ivanova N."/>
            <person name="Ovchinnikova G."/>
            <person name="Pagani I."/>
            <person name="Rawat S.R."/>
            <person name="Mannisto M."/>
            <person name="Haggblom M.M."/>
            <person name="Woyke T."/>
        </authorList>
    </citation>
    <scope>NUCLEOTIDE SEQUENCE [LARGE SCALE GENOMIC DNA]</scope>
    <source>
        <strain evidence="5">MP5ACTX9</strain>
    </source>
</reference>
<dbReference type="Proteomes" id="UP000000343">
    <property type="component" value="Chromosome"/>
</dbReference>
<dbReference type="KEGG" id="acm:AciX9_0129"/>
<feature type="compositionally biased region" description="Low complexity" evidence="1">
    <location>
        <begin position="51"/>
        <end position="63"/>
    </location>
</feature>
<sequence>MTRFPARTALLALSALSLSMHLAAQDAPLLLAAATEPAVSSSNGPELQNGPTPQTATSPQPATNKLPSGFLGSPIATGTVKRTYPVSISFLSRNRADALNYYDDGVYTSTYPYVEHLLRIAIAQKVGKFDWQAELAENTVFDVPTTAVDPVAARGQLFLGGTYYASNGPLNTTPSAASFKQGWLRYHGKGPDTTLRLGRFEFFEGQETTPKDPTLLWLQTNRVAQRLVGNFGFSNGQRSFDGIDGHYGKGTWDITAMAGRAIQGVFNMNSNPELNVDIQYLAYTRRQFKDRLIFRVFGLDYHDARTGLTKTDNRTAAARALDHRNIRIGSYGADLLGTLPTGPGAFDGLFWGVVQNGQWGVQNQHSGAYAVEGGYRFTKVASKPWIRGGAFRSTGDNNNTDDQHNTFFAVLPTPRVYARFPFYNSINSKDQFIQIMDSPSKRWDLRSDMHFLQLTSSTDFLYNGGGAYDNKVFGVTGRTANGHNSLASIFDISSDYAVTPSLSLNTYYAHSYGRTVISALYAGKQANYGYLELIYKFGIKQRAAKAVK</sequence>
<organism evidence="5">
    <name type="scientific">Granulicella tundricola (strain ATCC BAA-1859 / DSM 23138 / MP5ACTX9)</name>
    <dbReference type="NCBI Taxonomy" id="1198114"/>
    <lineage>
        <taxon>Bacteria</taxon>
        <taxon>Pseudomonadati</taxon>
        <taxon>Acidobacteriota</taxon>
        <taxon>Terriglobia</taxon>
        <taxon>Terriglobales</taxon>
        <taxon>Acidobacteriaceae</taxon>
        <taxon>Granulicella</taxon>
    </lineage>
</organism>
<dbReference type="InterPro" id="IPR025388">
    <property type="entry name" value="Alginate_export_dom"/>
</dbReference>
<feature type="chain" id="PRO_5003234385" description="Alginate export domain-containing protein" evidence="2">
    <location>
        <begin position="24"/>
        <end position="548"/>
    </location>
</feature>
<keyword evidence="2" id="KW-0732">Signal</keyword>
<dbReference type="eggNOG" id="ENOG502ZBS4">
    <property type="taxonomic scope" value="Bacteria"/>
</dbReference>
<dbReference type="RefSeq" id="WP_013578534.1">
    <property type="nucleotide sequence ID" value="NC_015064.1"/>
</dbReference>
<dbReference type="EMBL" id="CP002480">
    <property type="protein sequence ID" value="ADW67206.1"/>
    <property type="molecule type" value="Genomic_DNA"/>
</dbReference>
<evidence type="ECO:0000256" key="1">
    <source>
        <dbReference type="SAM" id="MobiDB-lite"/>
    </source>
</evidence>
<dbReference type="HOGENOM" id="CLU_568347_0_0_0"/>
<feature type="domain" description="Alginate export" evidence="3">
    <location>
        <begin position="179"/>
        <end position="510"/>
    </location>
</feature>
<evidence type="ECO:0000313" key="4">
    <source>
        <dbReference type="EMBL" id="ADW67206.1"/>
    </source>
</evidence>